<organism evidence="5 6">
    <name type="scientific">Dreissena polymorpha</name>
    <name type="common">Zebra mussel</name>
    <name type="synonym">Mytilus polymorpha</name>
    <dbReference type="NCBI Taxonomy" id="45954"/>
    <lineage>
        <taxon>Eukaryota</taxon>
        <taxon>Metazoa</taxon>
        <taxon>Spiralia</taxon>
        <taxon>Lophotrochozoa</taxon>
        <taxon>Mollusca</taxon>
        <taxon>Bivalvia</taxon>
        <taxon>Autobranchia</taxon>
        <taxon>Heteroconchia</taxon>
        <taxon>Euheterodonta</taxon>
        <taxon>Imparidentia</taxon>
        <taxon>Neoheterodontei</taxon>
        <taxon>Myida</taxon>
        <taxon>Dreissenoidea</taxon>
        <taxon>Dreissenidae</taxon>
        <taxon>Dreissena</taxon>
    </lineage>
</organism>
<feature type="region of interest" description="Disordered" evidence="3">
    <location>
        <begin position="382"/>
        <end position="403"/>
    </location>
</feature>
<feature type="coiled-coil region" evidence="2">
    <location>
        <begin position="724"/>
        <end position="751"/>
    </location>
</feature>
<dbReference type="InterPro" id="IPR059029">
    <property type="entry name" value="FAM13A_dom"/>
</dbReference>
<dbReference type="EMBL" id="JAIWYP010000002">
    <property type="protein sequence ID" value="KAH3866112.1"/>
    <property type="molecule type" value="Genomic_DNA"/>
</dbReference>
<feature type="compositionally biased region" description="Basic and acidic residues" evidence="3">
    <location>
        <begin position="448"/>
        <end position="462"/>
    </location>
</feature>
<keyword evidence="2" id="KW-0175">Coiled coil</keyword>
<comment type="similarity">
    <text evidence="1">Belongs to the FAM13 family.</text>
</comment>
<feature type="compositionally biased region" description="Polar residues" evidence="3">
    <location>
        <begin position="147"/>
        <end position="162"/>
    </location>
</feature>
<feature type="compositionally biased region" description="Polar residues" evidence="3">
    <location>
        <begin position="662"/>
        <end position="673"/>
    </location>
</feature>
<keyword evidence="6" id="KW-1185">Reference proteome</keyword>
<dbReference type="Proteomes" id="UP000828390">
    <property type="component" value="Unassembled WGS sequence"/>
</dbReference>
<feature type="compositionally biased region" description="Basic and acidic residues" evidence="3">
    <location>
        <begin position="186"/>
        <end position="195"/>
    </location>
</feature>
<evidence type="ECO:0000256" key="3">
    <source>
        <dbReference type="SAM" id="MobiDB-lite"/>
    </source>
</evidence>
<name>A0A9D4LYP1_DREPO</name>
<feature type="region of interest" description="Disordered" evidence="3">
    <location>
        <begin position="109"/>
        <end position="131"/>
    </location>
</feature>
<comment type="caution">
    <text evidence="5">The sequence shown here is derived from an EMBL/GenBank/DDBJ whole genome shotgun (WGS) entry which is preliminary data.</text>
</comment>
<evidence type="ECO:0000313" key="6">
    <source>
        <dbReference type="Proteomes" id="UP000828390"/>
    </source>
</evidence>
<feature type="domain" description="FAM13A-like" evidence="4">
    <location>
        <begin position="681"/>
        <end position="748"/>
    </location>
</feature>
<dbReference type="InterPro" id="IPR039102">
    <property type="entry name" value="FAM13"/>
</dbReference>
<reference evidence="5" key="2">
    <citation type="submission" date="2020-11" db="EMBL/GenBank/DDBJ databases">
        <authorList>
            <person name="McCartney M.A."/>
            <person name="Auch B."/>
            <person name="Kono T."/>
            <person name="Mallez S."/>
            <person name="Becker A."/>
            <person name="Gohl D.M."/>
            <person name="Silverstein K.A.T."/>
            <person name="Koren S."/>
            <person name="Bechman K.B."/>
            <person name="Herman A."/>
            <person name="Abrahante J.E."/>
            <person name="Garbe J."/>
        </authorList>
    </citation>
    <scope>NUCLEOTIDE SEQUENCE</scope>
    <source>
        <strain evidence="5">Duluth1</strain>
        <tissue evidence="5">Whole animal</tissue>
    </source>
</reference>
<accession>A0A9D4LYP1</accession>
<protein>
    <recommendedName>
        <fullName evidence="4">FAM13A-like domain-containing protein</fullName>
    </recommendedName>
</protein>
<feature type="region of interest" description="Disordered" evidence="3">
    <location>
        <begin position="340"/>
        <end position="369"/>
    </location>
</feature>
<evidence type="ECO:0000313" key="5">
    <source>
        <dbReference type="EMBL" id="KAH3866112.1"/>
    </source>
</evidence>
<feature type="region of interest" description="Disordered" evidence="3">
    <location>
        <begin position="1"/>
        <end position="67"/>
    </location>
</feature>
<proteinExistence type="inferred from homology"/>
<feature type="region of interest" description="Disordered" evidence="3">
    <location>
        <begin position="448"/>
        <end position="485"/>
    </location>
</feature>
<feature type="region of interest" description="Disordered" evidence="3">
    <location>
        <begin position="147"/>
        <end position="238"/>
    </location>
</feature>
<sequence length="753" mass="85092">TKLKSFEGNQVPDIEEPDHSESSISSKGRNSHSHNSFSFSDEEMTGRLSPFHLDSESGYSLVESPVPSARTSEFVDKAIKATVIGHLFGDDTSLLNASIDTTIQEDPLKADEGHIDPNPDLQLTPTNVPSSVKSRVQAFENNQLDVPSQTSKVLKPKTSSKPSELFEGKGPVVSQLPVAASTGISDSREKGKEQFEAVNRTSDPLQNFKRSAGPQNRRTPSRTLRRNSFSDTDEEVMDAQEDGVELISNGHASDHGHLDPRMDSDTGLLEKPSRIAFLDIRHDNTNINDRSPTMNAKPFVPPLDFSTLHENVGGQDPILAHKAQAATYQRAAMLVVPETQNDKEDHENDEPSPHSNKVKRKAGTSVDNEDLPFSQVDQALYKSHSHGSTDDELTSKMKGQMRRIQGLKKKIRQFEDVFEKEHGFKPSHAEKASKPEIKKFMAELSRARKEAKRLKEEAEMGSRSRHGSGASSTGERIEPPDLPPSMGQTLDMILKRLHEKRKDFHRPEDIELMNHEQVQEEKLAVQKALLHFEGIHGRPKSRDEKDLMRPLYDRYRTIKRLLSRQPMSPRGNLELQPVPEDRPIDINSKYTDRFLDEKSPIHVPTAAMDNDDEDEEAAHGFGTMDFAVTRDLSSILKTRPTAVENQGPHSPKARRKLEMQENSKNSNNQYSDSNLHELSVPQLQDELIKSRNTKKHLRKKLRDFEEGFTRQTGRKVGREDRMPMQTEYNEYKQLKARLKLLEALMSKHQHSEV</sequence>
<reference evidence="5" key="1">
    <citation type="journal article" date="2019" name="bioRxiv">
        <title>The Genome of the Zebra Mussel, Dreissena polymorpha: A Resource for Invasive Species Research.</title>
        <authorList>
            <person name="McCartney M.A."/>
            <person name="Auch B."/>
            <person name="Kono T."/>
            <person name="Mallez S."/>
            <person name="Zhang Y."/>
            <person name="Obille A."/>
            <person name="Becker A."/>
            <person name="Abrahante J.E."/>
            <person name="Garbe J."/>
            <person name="Badalamenti J.P."/>
            <person name="Herman A."/>
            <person name="Mangelson H."/>
            <person name="Liachko I."/>
            <person name="Sullivan S."/>
            <person name="Sone E.D."/>
            <person name="Koren S."/>
            <person name="Silverstein K.A.T."/>
            <person name="Beckman K.B."/>
            <person name="Gohl D.M."/>
        </authorList>
    </citation>
    <scope>NUCLEOTIDE SEQUENCE</scope>
    <source>
        <strain evidence="5">Duluth1</strain>
        <tissue evidence="5">Whole animal</tissue>
    </source>
</reference>
<feature type="compositionally biased region" description="Basic and acidic residues" evidence="3">
    <location>
        <begin position="340"/>
        <end position="352"/>
    </location>
</feature>
<evidence type="ECO:0000256" key="2">
    <source>
        <dbReference type="SAM" id="Coils"/>
    </source>
</evidence>
<gene>
    <name evidence="5" type="ORF">DPMN_029165</name>
</gene>
<dbReference type="PANTHER" id="PTHR15904:SF17">
    <property type="entry name" value="RHO-GAP DOMAIN-CONTAINING PROTEIN"/>
    <property type="match status" value="1"/>
</dbReference>
<feature type="non-terminal residue" evidence="5">
    <location>
        <position position="1"/>
    </location>
</feature>
<evidence type="ECO:0000256" key="1">
    <source>
        <dbReference type="ARBA" id="ARBA00007549"/>
    </source>
</evidence>
<feature type="region of interest" description="Disordered" evidence="3">
    <location>
        <begin position="638"/>
        <end position="675"/>
    </location>
</feature>
<evidence type="ECO:0000259" key="4">
    <source>
        <dbReference type="Pfam" id="PF26116"/>
    </source>
</evidence>
<feature type="compositionally biased region" description="Polar residues" evidence="3">
    <location>
        <begin position="199"/>
        <end position="218"/>
    </location>
</feature>
<feature type="compositionally biased region" description="Polar residues" evidence="3">
    <location>
        <begin position="121"/>
        <end position="131"/>
    </location>
</feature>
<dbReference type="AlphaFoldDB" id="A0A9D4LYP1"/>
<dbReference type="Pfam" id="PF26116">
    <property type="entry name" value="FAM13A"/>
    <property type="match status" value="1"/>
</dbReference>
<dbReference type="PANTHER" id="PTHR15904">
    <property type="entry name" value="FAM13"/>
    <property type="match status" value="1"/>
</dbReference>